<dbReference type="Proteomes" id="UP001359559">
    <property type="component" value="Unassembled WGS sequence"/>
</dbReference>
<comment type="caution">
    <text evidence="2">The sequence shown here is derived from an EMBL/GenBank/DDBJ whole genome shotgun (WGS) entry which is preliminary data.</text>
</comment>
<keyword evidence="1" id="KW-1133">Transmembrane helix</keyword>
<gene>
    <name evidence="2" type="ORF">RJT34_11143</name>
</gene>
<feature type="transmembrane region" description="Helical" evidence="1">
    <location>
        <begin position="35"/>
        <end position="52"/>
    </location>
</feature>
<evidence type="ECO:0000313" key="3">
    <source>
        <dbReference type="Proteomes" id="UP001359559"/>
    </source>
</evidence>
<name>A0AAN9JJD2_CLITE</name>
<dbReference type="EMBL" id="JAYKXN010000003">
    <property type="protein sequence ID" value="KAK7300300.1"/>
    <property type="molecule type" value="Genomic_DNA"/>
</dbReference>
<reference evidence="2 3" key="1">
    <citation type="submission" date="2024-01" db="EMBL/GenBank/DDBJ databases">
        <title>The genomes of 5 underutilized Papilionoideae crops provide insights into root nodulation and disease resistance.</title>
        <authorList>
            <person name="Yuan L."/>
        </authorList>
    </citation>
    <scope>NUCLEOTIDE SEQUENCE [LARGE SCALE GENOMIC DNA]</scope>
    <source>
        <strain evidence="2">LY-2023</strain>
        <tissue evidence="2">Leaf</tissue>
    </source>
</reference>
<evidence type="ECO:0000256" key="1">
    <source>
        <dbReference type="SAM" id="Phobius"/>
    </source>
</evidence>
<protein>
    <submittedName>
        <fullName evidence="2">Uncharacterized protein</fullName>
    </submittedName>
</protein>
<keyword evidence="3" id="KW-1185">Reference proteome</keyword>
<proteinExistence type="predicted"/>
<accession>A0AAN9JJD2</accession>
<organism evidence="2 3">
    <name type="scientific">Clitoria ternatea</name>
    <name type="common">Butterfly pea</name>
    <dbReference type="NCBI Taxonomy" id="43366"/>
    <lineage>
        <taxon>Eukaryota</taxon>
        <taxon>Viridiplantae</taxon>
        <taxon>Streptophyta</taxon>
        <taxon>Embryophyta</taxon>
        <taxon>Tracheophyta</taxon>
        <taxon>Spermatophyta</taxon>
        <taxon>Magnoliopsida</taxon>
        <taxon>eudicotyledons</taxon>
        <taxon>Gunneridae</taxon>
        <taxon>Pentapetalae</taxon>
        <taxon>rosids</taxon>
        <taxon>fabids</taxon>
        <taxon>Fabales</taxon>
        <taxon>Fabaceae</taxon>
        <taxon>Papilionoideae</taxon>
        <taxon>50 kb inversion clade</taxon>
        <taxon>NPAAA clade</taxon>
        <taxon>indigoferoid/millettioid clade</taxon>
        <taxon>Phaseoleae</taxon>
        <taxon>Clitoria</taxon>
    </lineage>
</organism>
<keyword evidence="1" id="KW-0472">Membrane</keyword>
<dbReference type="AlphaFoldDB" id="A0AAN9JJD2"/>
<evidence type="ECO:0000313" key="2">
    <source>
        <dbReference type="EMBL" id="KAK7300300.1"/>
    </source>
</evidence>
<sequence length="71" mass="8271">MYHAIVFWKACWVHVRNLLINSSMLCSSNKKCKKICILYISIFSICCQLLFLPSNMSLSMEEVSHENELNN</sequence>
<keyword evidence="1" id="KW-0812">Transmembrane</keyword>